<dbReference type="GeneID" id="66952688"/>
<protein>
    <recommendedName>
        <fullName evidence="5">DUF1778 domain-containing protein</fullName>
    </recommendedName>
</protein>
<name>A0A2A5SZ83_9GAMM</name>
<evidence type="ECO:0000256" key="1">
    <source>
        <dbReference type="ARBA" id="ARBA00022649"/>
    </source>
</evidence>
<dbReference type="InterPro" id="IPR010985">
    <property type="entry name" value="Ribbon_hlx_hlx"/>
</dbReference>
<gene>
    <name evidence="3" type="ORF">BTN49_3222</name>
</gene>
<evidence type="ECO:0008006" key="5">
    <source>
        <dbReference type="Google" id="ProtNLM"/>
    </source>
</evidence>
<keyword evidence="4" id="KW-1185">Reference proteome</keyword>
<sequence length="72" mass="8334">MSALKKERVEYRITAEEKSILEKTAILSSTTVSRFISKTMAQKVETVILQRKRLLVPHEQWGKRDVCARKST</sequence>
<keyword evidence="1" id="KW-1277">Toxin-antitoxin system</keyword>
<dbReference type="Pfam" id="PF08681">
    <property type="entry name" value="TacA1"/>
    <property type="match status" value="1"/>
</dbReference>
<dbReference type="SUPFAM" id="SSF47598">
    <property type="entry name" value="Ribbon-helix-helix"/>
    <property type="match status" value="1"/>
</dbReference>
<proteinExistence type="inferred from homology"/>
<reference evidence="4" key="1">
    <citation type="submission" date="2017-04" db="EMBL/GenBank/DDBJ databases">
        <title>Genome evolution of the luminous symbionts of deep sea anglerfish.</title>
        <authorList>
            <person name="Hendry T.A."/>
        </authorList>
    </citation>
    <scope>NUCLEOTIDE SEQUENCE [LARGE SCALE GENOMIC DNA]</scope>
</reference>
<dbReference type="Proteomes" id="UP000219020">
    <property type="component" value="Unassembled WGS sequence"/>
</dbReference>
<dbReference type="GO" id="GO:0006355">
    <property type="term" value="P:regulation of DNA-templated transcription"/>
    <property type="evidence" value="ECO:0007669"/>
    <property type="project" value="InterPro"/>
</dbReference>
<dbReference type="AlphaFoldDB" id="A0A2A5SZ83"/>
<evidence type="ECO:0000256" key="2">
    <source>
        <dbReference type="ARBA" id="ARBA00049988"/>
    </source>
</evidence>
<dbReference type="InterPro" id="IPR014795">
    <property type="entry name" value="TacA_1-like"/>
</dbReference>
<organism evidence="3 4">
    <name type="scientific">Candidatus Enterovibrio escicola</name>
    <dbReference type="NCBI Taxonomy" id="1927127"/>
    <lineage>
        <taxon>Bacteria</taxon>
        <taxon>Pseudomonadati</taxon>
        <taxon>Pseudomonadota</taxon>
        <taxon>Gammaproteobacteria</taxon>
        <taxon>Vibrionales</taxon>
        <taxon>Vibrionaceae</taxon>
        <taxon>Enterovibrio</taxon>
    </lineage>
</organism>
<dbReference type="Gene3D" id="1.20.5.780">
    <property type="entry name" value="Single helix bin"/>
    <property type="match status" value="1"/>
</dbReference>
<evidence type="ECO:0000313" key="3">
    <source>
        <dbReference type="EMBL" id="PCS21212.1"/>
    </source>
</evidence>
<dbReference type="EMBL" id="NBYY01000037">
    <property type="protein sequence ID" value="PCS21212.1"/>
    <property type="molecule type" value="Genomic_DNA"/>
</dbReference>
<evidence type="ECO:0000313" key="4">
    <source>
        <dbReference type="Proteomes" id="UP000219020"/>
    </source>
</evidence>
<dbReference type="RefSeq" id="WP_223823894.1">
    <property type="nucleotide sequence ID" value="NZ_CAWNJE010000010.1"/>
</dbReference>
<comment type="similarity">
    <text evidence="2">Belongs to the TacA antitoxin family.</text>
</comment>
<comment type="caution">
    <text evidence="3">The sequence shown here is derived from an EMBL/GenBank/DDBJ whole genome shotgun (WGS) entry which is preliminary data.</text>
</comment>
<accession>A0A2A5SZ83</accession>